<gene>
    <name evidence="8" type="ORF">AWN90_42255</name>
</gene>
<comment type="similarity">
    <text evidence="1">Belongs to the 'phage' integrase family.</text>
</comment>
<name>A0A164K8B3_9NOCA</name>
<dbReference type="InterPro" id="IPR013762">
    <property type="entry name" value="Integrase-like_cat_sf"/>
</dbReference>
<dbReference type="AlphaFoldDB" id="A0A164K8B3"/>
<dbReference type="PROSITE" id="PS50932">
    <property type="entry name" value="HTH_LACI_2"/>
    <property type="match status" value="1"/>
</dbReference>
<dbReference type="GO" id="GO:0003677">
    <property type="term" value="F:DNA binding"/>
    <property type="evidence" value="ECO:0007669"/>
    <property type="project" value="UniProtKB-UniRule"/>
</dbReference>
<dbReference type="SUPFAM" id="SSF56349">
    <property type="entry name" value="DNA breaking-rejoining enzymes"/>
    <property type="match status" value="2"/>
</dbReference>
<dbReference type="STRING" id="455432.AWN90_42255"/>
<evidence type="ECO:0000256" key="3">
    <source>
        <dbReference type="ARBA" id="ARBA00023125"/>
    </source>
</evidence>
<dbReference type="RefSeq" id="WP_067595385.1">
    <property type="nucleotide sequence ID" value="NZ_JABMCZ010000003.1"/>
</dbReference>
<evidence type="ECO:0008006" key="10">
    <source>
        <dbReference type="Google" id="ProtNLM"/>
    </source>
</evidence>
<evidence type="ECO:0000313" key="9">
    <source>
        <dbReference type="Proteomes" id="UP000076512"/>
    </source>
</evidence>
<dbReference type="InterPro" id="IPR004107">
    <property type="entry name" value="Integrase_SAM-like_N"/>
</dbReference>
<dbReference type="GO" id="GO:0006310">
    <property type="term" value="P:DNA recombination"/>
    <property type="evidence" value="ECO:0007669"/>
    <property type="project" value="UniProtKB-KW"/>
</dbReference>
<dbReference type="InterPro" id="IPR044068">
    <property type="entry name" value="CB"/>
</dbReference>
<evidence type="ECO:0000256" key="5">
    <source>
        <dbReference type="PROSITE-ProRule" id="PRU01248"/>
    </source>
</evidence>
<dbReference type="OrthoDB" id="4529782at2"/>
<proteinExistence type="inferred from homology"/>
<evidence type="ECO:0000259" key="7">
    <source>
        <dbReference type="PROSITE" id="PS51900"/>
    </source>
</evidence>
<keyword evidence="4" id="KW-0233">DNA recombination</keyword>
<dbReference type="InterPro" id="IPR010998">
    <property type="entry name" value="Integrase_recombinase_N"/>
</dbReference>
<dbReference type="SMART" id="SM00354">
    <property type="entry name" value="HTH_LACI"/>
    <property type="match status" value="1"/>
</dbReference>
<protein>
    <recommendedName>
        <fullName evidence="10">Integrase</fullName>
    </recommendedName>
</protein>
<keyword evidence="3 5" id="KW-0238">DNA-binding</keyword>
<dbReference type="InterPro" id="IPR000843">
    <property type="entry name" value="HTH_LacI"/>
</dbReference>
<evidence type="ECO:0000256" key="4">
    <source>
        <dbReference type="ARBA" id="ARBA00023172"/>
    </source>
</evidence>
<dbReference type="Proteomes" id="UP000076512">
    <property type="component" value="Unassembled WGS sequence"/>
</dbReference>
<dbReference type="Gene3D" id="1.10.150.130">
    <property type="match status" value="1"/>
</dbReference>
<feature type="domain" description="HTH lacI-type" evidence="6">
    <location>
        <begin position="323"/>
        <end position="368"/>
    </location>
</feature>
<dbReference type="SUPFAM" id="SSF47413">
    <property type="entry name" value="lambda repressor-like DNA-binding domains"/>
    <property type="match status" value="1"/>
</dbReference>
<dbReference type="InterPro" id="IPR050808">
    <property type="entry name" value="Phage_Integrase"/>
</dbReference>
<keyword evidence="9" id="KW-1185">Reference proteome</keyword>
<dbReference type="GO" id="GO:0015074">
    <property type="term" value="P:DNA integration"/>
    <property type="evidence" value="ECO:0007669"/>
    <property type="project" value="UniProtKB-KW"/>
</dbReference>
<feature type="domain" description="Core-binding (CB)" evidence="7">
    <location>
        <begin position="84"/>
        <end position="165"/>
    </location>
</feature>
<dbReference type="PANTHER" id="PTHR30629">
    <property type="entry name" value="PROPHAGE INTEGRASE"/>
    <property type="match status" value="1"/>
</dbReference>
<dbReference type="Pfam" id="PF00356">
    <property type="entry name" value="LacI"/>
    <property type="match status" value="1"/>
</dbReference>
<dbReference type="Pfam" id="PF14659">
    <property type="entry name" value="Phage_int_SAM_3"/>
    <property type="match status" value="1"/>
</dbReference>
<dbReference type="EMBL" id="LWGR01000013">
    <property type="protein sequence ID" value="KZM71137.1"/>
    <property type="molecule type" value="Genomic_DNA"/>
</dbReference>
<reference evidence="8 9" key="1">
    <citation type="submission" date="2016-04" db="EMBL/GenBank/DDBJ databases">
        <authorList>
            <person name="Evans L.H."/>
            <person name="Alamgir A."/>
            <person name="Owens N."/>
            <person name="Weber N.D."/>
            <person name="Virtaneva K."/>
            <person name="Barbian K."/>
            <person name="Babar A."/>
            <person name="Rosenke K."/>
        </authorList>
    </citation>
    <scope>NUCLEOTIDE SEQUENCE [LARGE SCALE GENOMIC DNA]</scope>
    <source>
        <strain evidence="8 9">IFM 0406</strain>
    </source>
</reference>
<dbReference type="Gene3D" id="1.10.260.40">
    <property type="entry name" value="lambda repressor-like DNA-binding domains"/>
    <property type="match status" value="1"/>
</dbReference>
<dbReference type="Gene3D" id="1.10.443.10">
    <property type="entry name" value="Intergrase catalytic core"/>
    <property type="match status" value="1"/>
</dbReference>
<evidence type="ECO:0000259" key="6">
    <source>
        <dbReference type="PROSITE" id="PS50932"/>
    </source>
</evidence>
<keyword evidence="2" id="KW-0229">DNA integration</keyword>
<dbReference type="PROSITE" id="PS51900">
    <property type="entry name" value="CB"/>
    <property type="match status" value="1"/>
</dbReference>
<dbReference type="CDD" id="cd01392">
    <property type="entry name" value="HTH_LacI"/>
    <property type="match status" value="1"/>
</dbReference>
<dbReference type="InterPro" id="IPR010982">
    <property type="entry name" value="Lambda_DNA-bd_dom_sf"/>
</dbReference>
<organism evidence="8 9">
    <name type="scientific">Nocardia terpenica</name>
    <dbReference type="NCBI Taxonomy" id="455432"/>
    <lineage>
        <taxon>Bacteria</taxon>
        <taxon>Bacillati</taxon>
        <taxon>Actinomycetota</taxon>
        <taxon>Actinomycetes</taxon>
        <taxon>Mycobacteriales</taxon>
        <taxon>Nocardiaceae</taxon>
        <taxon>Nocardia</taxon>
    </lineage>
</organism>
<evidence type="ECO:0000313" key="8">
    <source>
        <dbReference type="EMBL" id="KZM71137.1"/>
    </source>
</evidence>
<dbReference type="GO" id="GO:0006355">
    <property type="term" value="P:regulation of DNA-templated transcription"/>
    <property type="evidence" value="ECO:0007669"/>
    <property type="project" value="InterPro"/>
</dbReference>
<dbReference type="InterPro" id="IPR011010">
    <property type="entry name" value="DNA_brk_join_enz"/>
</dbReference>
<sequence length="533" mass="60124">MAYPKKRGTGRDVHYTAYFAVAPQVYEPVKDPETGRVKKFDTEKRAQKAADDAEINYKVAQAAAMAVAETYGTPADMRGSRDLPAFAAYADRWYGRQDLARGTMDYYKRGLENHLIPYFGEKRLDEIDKDIVAAWERYEREEAGNNRSSIHNWRSLLHTVMSDALDEYPSIGRNPADRKRGRGRRTNRHRRAAVLAAPIIGDFDGLLLAERAAVLSRRPDEFVAETTRRWCGLRTGELWGLQTKCVANGRIHVEAQLTEIDGAQFVEDPKDESFRAIDLPPFLGKLVEDHIARASPRSCPCHGLTFVFSGRPRKNPKSLNDGVSLASVARHLGVSKRTVQIAFGSPGQISEDTRRRVLDAAGELGYIPPNPNEIQPHWWRGDYYKWIYVPAATGTYTPHRKGEPRRPVVVDATEFPGVPVRGPYAARRASGEWSPITNVTRPHWNRHSHRTILTEMGVPKVLIDERIGHSDTSVQAVYTHVTQKMRGDLVEELEARWWRAVDARLALHPRSVVPLLDEILYARAKEIGLSIAA</sequence>
<dbReference type="PANTHER" id="PTHR30629:SF2">
    <property type="entry name" value="PROPHAGE INTEGRASE INTS-RELATED"/>
    <property type="match status" value="1"/>
</dbReference>
<accession>A0A164K8B3</accession>
<comment type="caution">
    <text evidence="8">The sequence shown here is derived from an EMBL/GenBank/DDBJ whole genome shotgun (WGS) entry which is preliminary data.</text>
</comment>
<evidence type="ECO:0000256" key="2">
    <source>
        <dbReference type="ARBA" id="ARBA00022908"/>
    </source>
</evidence>
<evidence type="ECO:0000256" key="1">
    <source>
        <dbReference type="ARBA" id="ARBA00008857"/>
    </source>
</evidence>